<evidence type="ECO:0000256" key="7">
    <source>
        <dbReference type="ARBA" id="ARBA00023204"/>
    </source>
</evidence>
<dbReference type="SUPFAM" id="SSF88723">
    <property type="entry name" value="PIN domain-like"/>
    <property type="match status" value="1"/>
</dbReference>
<feature type="domain" description="XPG N-terminal" evidence="9">
    <location>
        <begin position="113"/>
        <end position="217"/>
    </location>
</feature>
<keyword evidence="3" id="KW-0540">Nuclease</keyword>
<dbReference type="PANTHER" id="PTHR11081:SF9">
    <property type="entry name" value="FLAP ENDONUCLEASE 1"/>
    <property type="match status" value="1"/>
</dbReference>
<comment type="caution">
    <text evidence="10">The sequence shown here is derived from an EMBL/GenBank/DDBJ whole genome shotgun (WGS) entry which is preliminary data.</text>
</comment>
<dbReference type="SMART" id="SM00484">
    <property type="entry name" value="XPGI"/>
    <property type="match status" value="1"/>
</dbReference>
<evidence type="ECO:0000256" key="3">
    <source>
        <dbReference type="ARBA" id="ARBA00022759"/>
    </source>
</evidence>
<proteinExistence type="predicted"/>
<keyword evidence="2" id="KW-0479">Metal-binding</keyword>
<evidence type="ECO:0000256" key="2">
    <source>
        <dbReference type="ARBA" id="ARBA00022723"/>
    </source>
</evidence>
<dbReference type="Pfam" id="PF00752">
    <property type="entry name" value="XPG_N"/>
    <property type="match status" value="1"/>
</dbReference>
<dbReference type="AlphaFoldDB" id="K0RCI0"/>
<keyword evidence="1" id="KW-0597">Phosphoprotein</keyword>
<evidence type="ECO:0000256" key="5">
    <source>
        <dbReference type="ARBA" id="ARBA00022842"/>
    </source>
</evidence>
<keyword evidence="7" id="KW-0234">DNA repair</keyword>
<accession>K0RCI0</accession>
<dbReference type="Pfam" id="PF00867">
    <property type="entry name" value="XPG_I"/>
    <property type="match status" value="1"/>
</dbReference>
<protein>
    <recommendedName>
        <fullName evidence="12">Exonuclease 1</fullName>
    </recommendedName>
</protein>
<evidence type="ECO:0000256" key="1">
    <source>
        <dbReference type="ARBA" id="ARBA00022553"/>
    </source>
</evidence>
<keyword evidence="4" id="KW-0227">DNA damage</keyword>
<dbReference type="InterPro" id="IPR006085">
    <property type="entry name" value="XPG_DNA_repair_N"/>
</dbReference>
<gene>
    <name evidence="10" type="ORF">THAOC_34559</name>
</gene>
<dbReference type="GO" id="GO:0046872">
    <property type="term" value="F:metal ion binding"/>
    <property type="evidence" value="ECO:0007669"/>
    <property type="project" value="UniProtKB-KW"/>
</dbReference>
<dbReference type="eggNOG" id="KOG2519">
    <property type="taxonomic scope" value="Eukaryota"/>
</dbReference>
<keyword evidence="5" id="KW-0460">Magnesium</keyword>
<dbReference type="SMART" id="SM00485">
    <property type="entry name" value="XPGN"/>
    <property type="match status" value="1"/>
</dbReference>
<name>K0RCI0_THAOC</name>
<evidence type="ECO:0000313" key="11">
    <source>
        <dbReference type="Proteomes" id="UP000266841"/>
    </source>
</evidence>
<reference evidence="10 11" key="1">
    <citation type="journal article" date="2012" name="Genome Biol.">
        <title>Genome and low-iron response of an oceanic diatom adapted to chronic iron limitation.</title>
        <authorList>
            <person name="Lommer M."/>
            <person name="Specht M."/>
            <person name="Roy A.S."/>
            <person name="Kraemer L."/>
            <person name="Andreson R."/>
            <person name="Gutowska M.A."/>
            <person name="Wolf J."/>
            <person name="Bergner S.V."/>
            <person name="Schilhabel M.B."/>
            <person name="Klostermeier U.C."/>
            <person name="Beiko R.G."/>
            <person name="Rosenstiel P."/>
            <person name="Hippler M."/>
            <person name="Laroche J."/>
        </authorList>
    </citation>
    <scope>NUCLEOTIDE SEQUENCE [LARGE SCALE GENOMIC DNA]</scope>
    <source>
        <strain evidence="10 11">CCMP1005</strain>
    </source>
</reference>
<sequence length="393" mass="43470">MQRHRRVGDSGGMIGRYMPLVDGRPSREVDSRPLLSKLESIDRWGCAIAISSPVPSSAYPASPPRRKSTGYQPRAVMSLRLRISACSACVACSADAPITSCACCEPLHIRGGGVKQLWRQALGNCRDSTPLLLKELGGLTFAVDVSSWVHKLDVVHEVAYARTSTPTYPHKAVQYYFLSKHTALTDLGIKLIYVFDGVSPDMKKNENLRRQGESRSARDEYKVLARRMKDKVSAGEEVTDEEREHLLGFRRKMARPTPEDYASLAKWMSDNGMEFVQAPFEADAQMKQLANEGDVSGAITEDGDLVIYEMPCILSKAKIDSKLPEKSSCQCFHLDKLKDGTYNAELKGKRIEYMAELACLLGCDFIGNIAKVGPAKIFAADCAFFSSLFFSST</sequence>
<organism evidence="10 11">
    <name type="scientific">Thalassiosira oceanica</name>
    <name type="common">Marine diatom</name>
    <dbReference type="NCBI Taxonomy" id="159749"/>
    <lineage>
        <taxon>Eukaryota</taxon>
        <taxon>Sar</taxon>
        <taxon>Stramenopiles</taxon>
        <taxon>Ochrophyta</taxon>
        <taxon>Bacillariophyta</taxon>
        <taxon>Coscinodiscophyceae</taxon>
        <taxon>Thalassiosirophycidae</taxon>
        <taxon>Thalassiosirales</taxon>
        <taxon>Thalassiosiraceae</taxon>
        <taxon>Thalassiosira</taxon>
    </lineage>
</organism>
<dbReference type="EMBL" id="AGNL01047554">
    <property type="protein sequence ID" value="EJK46761.1"/>
    <property type="molecule type" value="Genomic_DNA"/>
</dbReference>
<dbReference type="InterPro" id="IPR019974">
    <property type="entry name" value="XPG_CS"/>
</dbReference>
<dbReference type="InterPro" id="IPR006086">
    <property type="entry name" value="XPG-I_dom"/>
</dbReference>
<dbReference type="Proteomes" id="UP000266841">
    <property type="component" value="Unassembled WGS sequence"/>
</dbReference>
<evidence type="ECO:0000313" key="10">
    <source>
        <dbReference type="EMBL" id="EJK46761.1"/>
    </source>
</evidence>
<dbReference type="GO" id="GO:0017108">
    <property type="term" value="F:5'-flap endonuclease activity"/>
    <property type="evidence" value="ECO:0007669"/>
    <property type="project" value="TreeGrafter"/>
</dbReference>
<dbReference type="OrthoDB" id="26491at2759"/>
<feature type="domain" description="XPG-I" evidence="8">
    <location>
        <begin position="269"/>
        <end position="346"/>
    </location>
</feature>
<dbReference type="PANTHER" id="PTHR11081">
    <property type="entry name" value="FLAP ENDONUCLEASE FAMILY MEMBER"/>
    <property type="match status" value="1"/>
</dbReference>
<evidence type="ECO:0000256" key="4">
    <source>
        <dbReference type="ARBA" id="ARBA00022763"/>
    </source>
</evidence>
<keyword evidence="3" id="KW-0378">Hydrolase</keyword>
<evidence type="ECO:0000259" key="9">
    <source>
        <dbReference type="SMART" id="SM00485"/>
    </source>
</evidence>
<evidence type="ECO:0008006" key="12">
    <source>
        <dbReference type="Google" id="ProtNLM"/>
    </source>
</evidence>
<dbReference type="Gene3D" id="3.40.50.1010">
    <property type="entry name" value="5'-nuclease"/>
    <property type="match status" value="1"/>
</dbReference>
<keyword evidence="6" id="KW-0496">Mitochondrion</keyword>
<dbReference type="InterPro" id="IPR029060">
    <property type="entry name" value="PIN-like_dom_sf"/>
</dbReference>
<evidence type="ECO:0000259" key="8">
    <source>
        <dbReference type="SMART" id="SM00484"/>
    </source>
</evidence>
<dbReference type="GO" id="GO:0006281">
    <property type="term" value="P:DNA repair"/>
    <property type="evidence" value="ECO:0007669"/>
    <property type="project" value="UniProtKB-KW"/>
</dbReference>
<dbReference type="InterPro" id="IPR006084">
    <property type="entry name" value="XPG/Rad2"/>
</dbReference>
<dbReference type="PROSITE" id="PS00842">
    <property type="entry name" value="XPG_2"/>
    <property type="match status" value="1"/>
</dbReference>
<dbReference type="PRINTS" id="PR00853">
    <property type="entry name" value="XPGRADSUPER"/>
</dbReference>
<keyword evidence="11" id="KW-1185">Reference proteome</keyword>
<evidence type="ECO:0000256" key="6">
    <source>
        <dbReference type="ARBA" id="ARBA00023128"/>
    </source>
</evidence>
<keyword evidence="3" id="KW-0255">Endonuclease</keyword>